<sequence>MTRLGERPPRGRGGYGAQLPEDVDLRATPVRAGRIGARGTATLPPSDDPRAGGAGVEGGAELCHYRGRSPRGRGGYFVTWGVVT</sequence>
<keyword evidence="3" id="KW-1185">Reference proteome</keyword>
<gene>
    <name evidence="2" type="ORF">SCLAV_p0209</name>
</gene>
<dbReference type="AntiFam" id="ANF00057">
    <property type="entry name" value="Translation of E. coli type CRISPR repeat"/>
</dbReference>
<dbReference type="AlphaFoldDB" id="B5GUJ0"/>
<evidence type="ECO:0000313" key="2">
    <source>
        <dbReference type="EMBL" id="EFG03700.2"/>
    </source>
</evidence>
<geneLocation type="plasmid" evidence="2 3">
    <name>pSCL4</name>
</geneLocation>
<evidence type="ECO:0000256" key="1">
    <source>
        <dbReference type="SAM" id="MobiDB-lite"/>
    </source>
</evidence>
<dbReference type="Proteomes" id="UP000002357">
    <property type="component" value="Plasmid pSCL4"/>
</dbReference>
<dbReference type="EMBL" id="CM000914">
    <property type="protein sequence ID" value="EFG03700.2"/>
    <property type="molecule type" value="Genomic_DNA"/>
</dbReference>
<feature type="region of interest" description="Disordered" evidence="1">
    <location>
        <begin position="1"/>
        <end position="57"/>
    </location>
</feature>
<name>B5GUJ0_STRCL</name>
<reference evidence="2 3" key="1">
    <citation type="journal article" date="2010" name="Genome Biol. Evol.">
        <title>The sequence of a 1.8-mb bacterial linear plasmid reveals a rich evolutionary reservoir of secondary metabolic pathways.</title>
        <authorList>
            <person name="Medema M.H."/>
            <person name="Trefzer A."/>
            <person name="Kovalchuk A."/>
            <person name="van den Berg M."/>
            <person name="Mueller U."/>
            <person name="Heijne W."/>
            <person name="Wu L."/>
            <person name="Alam M.T."/>
            <person name="Ronning C.M."/>
            <person name="Nierman W.C."/>
            <person name="Bovenberg R.A.L."/>
            <person name="Breitling R."/>
            <person name="Takano E."/>
        </authorList>
    </citation>
    <scope>NUCLEOTIDE SEQUENCE [LARGE SCALE GENOMIC DNA]</scope>
    <source>
        <strain evidence="3">ATCC 27064 / DSM 738 / JCM 4710 / NBRC 13307 / NCIMB 12785 / NRRL 3585 / VKM Ac-602</strain>
        <plasmid evidence="2">pSCL4</plasmid>
    </source>
</reference>
<accession>B5GUJ0</accession>
<protein>
    <submittedName>
        <fullName evidence="2">Uncharacterized protein</fullName>
    </submittedName>
</protein>
<evidence type="ECO:0000313" key="3">
    <source>
        <dbReference type="Proteomes" id="UP000002357"/>
    </source>
</evidence>
<keyword evidence="2" id="KW-0614">Plasmid</keyword>
<proteinExistence type="predicted"/>
<organism evidence="2 3">
    <name type="scientific">Streptomyces clavuligerus</name>
    <dbReference type="NCBI Taxonomy" id="1901"/>
    <lineage>
        <taxon>Bacteria</taxon>
        <taxon>Bacillati</taxon>
        <taxon>Actinomycetota</taxon>
        <taxon>Actinomycetes</taxon>
        <taxon>Kitasatosporales</taxon>
        <taxon>Streptomycetaceae</taxon>
        <taxon>Streptomyces</taxon>
    </lineage>
</organism>